<dbReference type="Pfam" id="PF00239">
    <property type="entry name" value="Resolvase"/>
    <property type="match status" value="1"/>
</dbReference>
<dbReference type="Gene3D" id="3.90.1750.20">
    <property type="entry name" value="Putative Large Serine Recombinase, Chain B, Domain 2"/>
    <property type="match status" value="1"/>
</dbReference>
<feature type="domain" description="Recombinase" evidence="3">
    <location>
        <begin position="161"/>
        <end position="280"/>
    </location>
</feature>
<evidence type="ECO:0000256" key="1">
    <source>
        <dbReference type="SAM" id="Coils"/>
    </source>
</evidence>
<protein>
    <submittedName>
        <fullName evidence="4">Recombinase family protein</fullName>
    </submittedName>
</protein>
<dbReference type="GO" id="GO:0000150">
    <property type="term" value="F:DNA strand exchange activity"/>
    <property type="evidence" value="ECO:0007669"/>
    <property type="project" value="InterPro"/>
</dbReference>
<gene>
    <name evidence="4" type="ORF">H8S23_05265</name>
</gene>
<dbReference type="AlphaFoldDB" id="A0A923IE94"/>
<feature type="coiled-coil region" evidence="1">
    <location>
        <begin position="328"/>
        <end position="421"/>
    </location>
</feature>
<comment type="caution">
    <text evidence="4">The sequence shown here is derived from an EMBL/GenBank/DDBJ whole genome shotgun (WGS) entry which is preliminary data.</text>
</comment>
<dbReference type="PROSITE" id="PS51737">
    <property type="entry name" value="RECOMBINASE_DNA_BIND"/>
    <property type="match status" value="1"/>
</dbReference>
<dbReference type="Proteomes" id="UP000659630">
    <property type="component" value="Unassembled WGS sequence"/>
</dbReference>
<dbReference type="PANTHER" id="PTHR30461">
    <property type="entry name" value="DNA-INVERTASE FROM LAMBDOID PROPHAGE"/>
    <property type="match status" value="1"/>
</dbReference>
<feature type="domain" description="Resolvase/invertase-type recombinase catalytic" evidence="2">
    <location>
        <begin position="6"/>
        <end position="153"/>
    </location>
</feature>
<dbReference type="EMBL" id="JACONZ010000002">
    <property type="protein sequence ID" value="MBC5580907.1"/>
    <property type="molecule type" value="Genomic_DNA"/>
</dbReference>
<evidence type="ECO:0000313" key="4">
    <source>
        <dbReference type="EMBL" id="MBC5580907.1"/>
    </source>
</evidence>
<dbReference type="InterPro" id="IPR011109">
    <property type="entry name" value="DNA_bind_recombinase_dom"/>
</dbReference>
<keyword evidence="1" id="KW-0175">Coiled coil</keyword>
<accession>A0A923IE94</accession>
<dbReference type="Pfam" id="PF07508">
    <property type="entry name" value="Recombinase"/>
    <property type="match status" value="1"/>
</dbReference>
<dbReference type="PROSITE" id="PS51736">
    <property type="entry name" value="RECOMBINASES_3"/>
    <property type="match status" value="1"/>
</dbReference>
<reference evidence="4" key="1">
    <citation type="submission" date="2020-08" db="EMBL/GenBank/DDBJ databases">
        <title>Genome public.</title>
        <authorList>
            <person name="Liu C."/>
            <person name="Sun Q."/>
        </authorList>
    </citation>
    <scope>NUCLEOTIDE SEQUENCE</scope>
    <source>
        <strain evidence="4">BX8</strain>
    </source>
</reference>
<dbReference type="GO" id="GO:0003677">
    <property type="term" value="F:DNA binding"/>
    <property type="evidence" value="ECO:0007669"/>
    <property type="project" value="InterPro"/>
</dbReference>
<dbReference type="CDD" id="cd00338">
    <property type="entry name" value="Ser_Recombinase"/>
    <property type="match status" value="1"/>
</dbReference>
<evidence type="ECO:0000259" key="2">
    <source>
        <dbReference type="PROSITE" id="PS51736"/>
    </source>
</evidence>
<dbReference type="InterPro" id="IPR006119">
    <property type="entry name" value="Resolv_N"/>
</dbReference>
<dbReference type="Gene3D" id="3.40.50.1390">
    <property type="entry name" value="Resolvase, N-terminal catalytic domain"/>
    <property type="match status" value="1"/>
</dbReference>
<dbReference type="RefSeq" id="WP_186887285.1">
    <property type="nucleotide sequence ID" value="NZ_JACONZ010000002.1"/>
</dbReference>
<dbReference type="SUPFAM" id="SSF53041">
    <property type="entry name" value="Resolvase-like"/>
    <property type="match status" value="1"/>
</dbReference>
<dbReference type="InterPro" id="IPR038109">
    <property type="entry name" value="DNA_bind_recomb_sf"/>
</dbReference>
<dbReference type="InterPro" id="IPR036162">
    <property type="entry name" value="Resolvase-like_N_sf"/>
</dbReference>
<dbReference type="SMART" id="SM00857">
    <property type="entry name" value="Resolvase"/>
    <property type="match status" value="1"/>
</dbReference>
<evidence type="ECO:0000259" key="3">
    <source>
        <dbReference type="PROSITE" id="PS51737"/>
    </source>
</evidence>
<evidence type="ECO:0000313" key="5">
    <source>
        <dbReference type="Proteomes" id="UP000659630"/>
    </source>
</evidence>
<dbReference type="PANTHER" id="PTHR30461:SF23">
    <property type="entry name" value="DNA RECOMBINASE-RELATED"/>
    <property type="match status" value="1"/>
</dbReference>
<name>A0A923IE94_9FIRM</name>
<keyword evidence="5" id="KW-1185">Reference proteome</keyword>
<sequence>MKIIEQAVIYARFSSDKQTELSIEAQIRACRDYAAQHGLLVSEVYADEAISGKGSKTASRRQYQKLLRDCEKGAVSVILVHKYDRVARNLGEHVNLEARLKKSGARLVAVAQDFGESNEAKIMKALMWSLSEYYVDNLAQETRKGLKEVAEKGLHTGGYAPFGYDIVNQQYVVNELEAGYVRKMFDAAQRREGFAALCKEMAAAGITGKRGKPIKYPQIYEILRNEKYTGVYLYSPVEADKRAKRRSKPDAIRKENALPIIVDRAQFMEVQKIMDERKQTGRRDRYLCSGLVYCRCGAKMHGITTRRKGHEYQYYTCSKKCGAPVVHMEEVDRSAREYVQELLNTENQQKIADALRQYQAGEGRRMSEFKQALKKRIRERQAQYDALMQNLASGALPPEIVADMGEKMREVKQEIAILKATEPPKDFTVDTIKSWLESIKAAPDREAVRLLIERIDTKEGEEKEKTAFEMQSTLKAVLSKHGCGGRI</sequence>
<organism evidence="4 5">
    <name type="scientific">Anaerofilum hominis</name>
    <dbReference type="NCBI Taxonomy" id="2763016"/>
    <lineage>
        <taxon>Bacteria</taxon>
        <taxon>Bacillati</taxon>
        <taxon>Bacillota</taxon>
        <taxon>Clostridia</taxon>
        <taxon>Eubacteriales</taxon>
        <taxon>Oscillospiraceae</taxon>
        <taxon>Anaerofilum</taxon>
    </lineage>
</organism>
<dbReference type="InterPro" id="IPR050639">
    <property type="entry name" value="SSR_resolvase"/>
</dbReference>
<proteinExistence type="predicted"/>